<evidence type="ECO:0000313" key="6">
    <source>
        <dbReference type="Proteomes" id="UP001217089"/>
    </source>
</evidence>
<comment type="caution">
    <text evidence="5">The sequence shown here is derived from an EMBL/GenBank/DDBJ whole genome shotgun (WGS) entry which is preliminary data.</text>
</comment>
<proteinExistence type="predicted"/>
<evidence type="ECO:0000259" key="4">
    <source>
        <dbReference type="PROSITE" id="PS00497"/>
    </source>
</evidence>
<evidence type="ECO:0000313" key="5">
    <source>
        <dbReference type="EMBL" id="KAJ8302701.1"/>
    </source>
</evidence>
<organism evidence="5 6">
    <name type="scientific">Tegillarca granosa</name>
    <name type="common">Malaysian cockle</name>
    <name type="synonym">Anadara granosa</name>
    <dbReference type="NCBI Taxonomy" id="220873"/>
    <lineage>
        <taxon>Eukaryota</taxon>
        <taxon>Metazoa</taxon>
        <taxon>Spiralia</taxon>
        <taxon>Lophotrochozoa</taxon>
        <taxon>Mollusca</taxon>
        <taxon>Bivalvia</taxon>
        <taxon>Autobranchia</taxon>
        <taxon>Pteriomorphia</taxon>
        <taxon>Arcoida</taxon>
        <taxon>Arcoidea</taxon>
        <taxon>Arcidae</taxon>
        <taxon>Tegillarca</taxon>
    </lineage>
</organism>
<dbReference type="InterPro" id="IPR050316">
    <property type="entry name" value="Tyrosinase/Hemocyanin"/>
</dbReference>
<evidence type="ECO:0000256" key="3">
    <source>
        <dbReference type="SAM" id="SignalP"/>
    </source>
</evidence>
<dbReference type="EMBL" id="JARBDR010000917">
    <property type="protein sequence ID" value="KAJ8302701.1"/>
    <property type="molecule type" value="Genomic_DNA"/>
</dbReference>
<protein>
    <recommendedName>
        <fullName evidence="4">Tyrosinase copper-binding domain-containing protein</fullName>
    </recommendedName>
</protein>
<sequence length="630" mass="71884">MFVLCLILLVNPFGLASIYEIPLPSNYQDCFDEFKSKTDLTKTAGSVINWNCLQRCTPRTKHLKNNLLADANNDWFINLVKEMDPTKSCDPEKVTLRARKEIRQLTKKEREKLFHAFRVLKDTPYGDTNRYEYIASMHSGDLIDAAHFGPNFLPWHRFYTLLMENALRQIEPDVTLPYWDTGLDSFMLLSDLQPTDSVLWTSDLFGNGDGEVITGPFQNWSTATGMLIRNYGRLKDPGFNNFVIEKILTKLHLEDISPLTADVEFDLMSLHGPPHNWVGGQMSGINTAAYEPVFFFYHCFIDFVFEQWQRKAKAAGVDVENEWPANAKGAHVKGSTFGFGSFTNIQGMSNYFTTCVFKYEDQPSCSNGKSCDSEFLSCDTADTDNMTFCRSKSMEEVGKAKEKYSLNNEGIQNTFCINDNCTTENWAFLPVEVVQLRPPGYHSQRSHPVINNHDIDWGHDIYIPEKYPNLIPPASAKNLATSGRCGNEGMQNIQLETTGLNYDGTFYEIAVPDNRLPLSKTTAFIAARKPDHQYTQFLVSAFDSCGRICKIYCRDRLNENEFYQCSGAFEIAPYQPLEYTQTVEESIHNMWKIDKKTCPTMSQKPTYIRVYCGYSDEWIWTNPITNGNAS</sequence>
<dbReference type="Pfam" id="PF00264">
    <property type="entry name" value="Tyrosinase"/>
    <property type="match status" value="1"/>
</dbReference>
<feature type="chain" id="PRO_5045358033" description="Tyrosinase copper-binding domain-containing protein" evidence="3">
    <location>
        <begin position="17"/>
        <end position="630"/>
    </location>
</feature>
<dbReference type="PANTHER" id="PTHR11474:SF126">
    <property type="entry name" value="TYROSINASE-LIKE PROTEIN TYR-1-RELATED"/>
    <property type="match status" value="1"/>
</dbReference>
<dbReference type="Proteomes" id="UP001217089">
    <property type="component" value="Unassembled WGS sequence"/>
</dbReference>
<keyword evidence="1" id="KW-0479">Metal-binding</keyword>
<dbReference type="PROSITE" id="PS00497">
    <property type="entry name" value="TYROSINASE_1"/>
    <property type="match status" value="1"/>
</dbReference>
<dbReference type="InterPro" id="IPR002227">
    <property type="entry name" value="Tyrosinase_Cu-bd"/>
</dbReference>
<feature type="domain" description="Tyrosinase copper-binding" evidence="4">
    <location>
        <begin position="147"/>
        <end position="164"/>
    </location>
</feature>
<dbReference type="Gene3D" id="1.10.1280.10">
    <property type="entry name" value="Di-copper center containing domain from catechol oxidase"/>
    <property type="match status" value="1"/>
</dbReference>
<dbReference type="PRINTS" id="PR00092">
    <property type="entry name" value="TYROSINASE"/>
</dbReference>
<feature type="signal peptide" evidence="3">
    <location>
        <begin position="1"/>
        <end position="16"/>
    </location>
</feature>
<dbReference type="PANTHER" id="PTHR11474">
    <property type="entry name" value="TYROSINASE FAMILY MEMBER"/>
    <property type="match status" value="1"/>
</dbReference>
<keyword evidence="6" id="KW-1185">Reference proteome</keyword>
<accession>A0ABQ9EE55</accession>
<evidence type="ECO:0000256" key="2">
    <source>
        <dbReference type="ARBA" id="ARBA00023008"/>
    </source>
</evidence>
<dbReference type="SUPFAM" id="SSF48056">
    <property type="entry name" value="Di-copper centre-containing domain"/>
    <property type="match status" value="1"/>
</dbReference>
<dbReference type="InterPro" id="IPR008922">
    <property type="entry name" value="Di-copper_centre_dom_sf"/>
</dbReference>
<evidence type="ECO:0000256" key="1">
    <source>
        <dbReference type="ARBA" id="ARBA00022723"/>
    </source>
</evidence>
<keyword evidence="2" id="KW-0186">Copper</keyword>
<keyword evidence="3" id="KW-0732">Signal</keyword>
<name>A0ABQ9EE55_TEGGR</name>
<gene>
    <name evidence="5" type="ORF">KUTeg_019097</name>
</gene>
<reference evidence="5 6" key="1">
    <citation type="submission" date="2022-12" db="EMBL/GenBank/DDBJ databases">
        <title>Chromosome-level genome of Tegillarca granosa.</title>
        <authorList>
            <person name="Kim J."/>
        </authorList>
    </citation>
    <scope>NUCLEOTIDE SEQUENCE [LARGE SCALE GENOMIC DNA]</scope>
    <source>
        <strain evidence="5">Teg-2019</strain>
        <tissue evidence="5">Adductor muscle</tissue>
    </source>
</reference>